<dbReference type="InterPro" id="IPR029000">
    <property type="entry name" value="Cyclophilin-like_dom_sf"/>
</dbReference>
<dbReference type="EMBL" id="CP013234">
    <property type="protein sequence ID" value="AMP03494.1"/>
    <property type="molecule type" value="Genomic_DNA"/>
</dbReference>
<dbReference type="Gene3D" id="2.40.100.10">
    <property type="entry name" value="Cyclophilin-like"/>
    <property type="match status" value="1"/>
</dbReference>
<dbReference type="PATRIC" id="fig|279113.9.peg.1103"/>
<gene>
    <name evidence="1" type="ORF">CPter91_1109</name>
</gene>
<name>A0A127Q0F8_9BURK</name>
<evidence type="ECO:0000313" key="2">
    <source>
        <dbReference type="Proteomes" id="UP000074561"/>
    </source>
</evidence>
<dbReference type="SUPFAM" id="SSF50891">
    <property type="entry name" value="Cyclophilin-like"/>
    <property type="match status" value="1"/>
</dbReference>
<organism evidence="1 2">
    <name type="scientific">Collimonas pratensis</name>
    <dbReference type="NCBI Taxonomy" id="279113"/>
    <lineage>
        <taxon>Bacteria</taxon>
        <taxon>Pseudomonadati</taxon>
        <taxon>Pseudomonadota</taxon>
        <taxon>Betaproteobacteria</taxon>
        <taxon>Burkholderiales</taxon>
        <taxon>Oxalobacteraceae</taxon>
        <taxon>Collimonas</taxon>
    </lineage>
</organism>
<evidence type="ECO:0000313" key="1">
    <source>
        <dbReference type="EMBL" id="AMP03494.1"/>
    </source>
</evidence>
<proteinExistence type="predicted"/>
<accession>A0A127Q0F8</accession>
<dbReference type="Proteomes" id="UP000074561">
    <property type="component" value="Chromosome"/>
</dbReference>
<protein>
    <submittedName>
        <fullName evidence="1">Uncharacterized protein</fullName>
    </submittedName>
</protein>
<dbReference type="AlphaFoldDB" id="A0A127Q0F8"/>
<sequence>MKLFDPDRNPACLLQAGDRIRFVSITADEFETSGDGR</sequence>
<reference evidence="1 2" key="1">
    <citation type="submission" date="2015-11" db="EMBL/GenBank/DDBJ databases">
        <title>Exploring the genomic traits of fungus-feeding bacterial genus Collimonas.</title>
        <authorList>
            <person name="Song C."/>
            <person name="Schmidt R."/>
            <person name="de Jager V."/>
            <person name="Krzyzanowska D."/>
            <person name="Jongedijk E."/>
            <person name="Cankar K."/>
            <person name="Beekwilder J."/>
            <person name="van Veen A."/>
            <person name="de Boer W."/>
            <person name="van Veen J.A."/>
            <person name="Garbeva P."/>
        </authorList>
    </citation>
    <scope>NUCLEOTIDE SEQUENCE [LARGE SCALE GENOMIC DNA]</scope>
    <source>
        <strain evidence="1 2">Ter91</strain>
    </source>
</reference>
<dbReference type="KEGG" id="cpra:CPter91_1109"/>